<accession>A0ABW8CUT8</accession>
<reference evidence="1 2" key="1">
    <citation type="submission" date="2024-10" db="EMBL/GenBank/DDBJ databases">
        <title>The Natural Products Discovery Center: Release of the First 8490 Sequenced Strains for Exploring Actinobacteria Biosynthetic Diversity.</title>
        <authorList>
            <person name="Kalkreuter E."/>
            <person name="Kautsar S.A."/>
            <person name="Yang D."/>
            <person name="Bader C.D."/>
            <person name="Teijaro C.N."/>
            <person name="Fluegel L."/>
            <person name="Davis C.M."/>
            <person name="Simpson J.R."/>
            <person name="Lauterbach L."/>
            <person name="Steele A.D."/>
            <person name="Gui C."/>
            <person name="Meng S."/>
            <person name="Li G."/>
            <person name="Viehrig K."/>
            <person name="Ye F."/>
            <person name="Su P."/>
            <person name="Kiefer A.F."/>
            <person name="Nichols A."/>
            <person name="Cepeda A.J."/>
            <person name="Yan W."/>
            <person name="Fan B."/>
            <person name="Jiang Y."/>
            <person name="Adhikari A."/>
            <person name="Zheng C.-J."/>
            <person name="Schuster L."/>
            <person name="Cowan T.M."/>
            <person name="Smanski M.J."/>
            <person name="Chevrette M.G."/>
            <person name="De Carvalho L.P.S."/>
            <person name="Shen B."/>
        </authorList>
    </citation>
    <scope>NUCLEOTIDE SEQUENCE [LARGE SCALE GENOMIC DNA]</scope>
    <source>
        <strain evidence="1 2">NPDC053346</strain>
    </source>
</reference>
<evidence type="ECO:0008006" key="3">
    <source>
        <dbReference type="Google" id="ProtNLM"/>
    </source>
</evidence>
<protein>
    <recommendedName>
        <fullName evidence="3">Nuclear transport factor 2 family protein</fullName>
    </recommendedName>
</protein>
<keyword evidence="2" id="KW-1185">Reference proteome</keyword>
<gene>
    <name evidence="1" type="ORF">ACIGW0_18255</name>
</gene>
<evidence type="ECO:0000313" key="1">
    <source>
        <dbReference type="EMBL" id="MFI9121322.1"/>
    </source>
</evidence>
<dbReference type="EMBL" id="JBITYT010000007">
    <property type="protein sequence ID" value="MFI9121322.1"/>
    <property type="molecule type" value="Genomic_DNA"/>
</dbReference>
<organism evidence="1 2">
    <name type="scientific">Streptomyces bikiniensis</name>
    <dbReference type="NCBI Taxonomy" id="1896"/>
    <lineage>
        <taxon>Bacteria</taxon>
        <taxon>Bacillati</taxon>
        <taxon>Actinomycetota</taxon>
        <taxon>Actinomycetes</taxon>
        <taxon>Kitasatosporales</taxon>
        <taxon>Streptomycetaceae</taxon>
        <taxon>Streptomyces</taxon>
    </lineage>
</organism>
<dbReference type="RefSeq" id="WP_399615915.1">
    <property type="nucleotide sequence ID" value="NZ_JBITYT010000007.1"/>
</dbReference>
<name>A0ABW8CUT8_STRBI</name>
<evidence type="ECO:0000313" key="2">
    <source>
        <dbReference type="Proteomes" id="UP001614391"/>
    </source>
</evidence>
<comment type="caution">
    <text evidence="1">The sequence shown here is derived from an EMBL/GenBank/DDBJ whole genome shotgun (WGS) entry which is preliminary data.</text>
</comment>
<proteinExistence type="predicted"/>
<sequence>MATGFERALEQGDLKAACAALAPNTRSELEKSEKKACHVGIVAEELPVGGPVGAVDVYGRQARVVLKSDTLFLSQFPDGWKVVAAGCVPEPGRPYRCAVKGG</sequence>
<dbReference type="Proteomes" id="UP001614391">
    <property type="component" value="Unassembled WGS sequence"/>
</dbReference>